<dbReference type="InterPro" id="IPR036086">
    <property type="entry name" value="ParB/Sulfiredoxin_sf"/>
</dbReference>
<dbReference type="Pfam" id="PF17762">
    <property type="entry name" value="HTH_ParB"/>
    <property type="match status" value="1"/>
</dbReference>
<dbReference type="GO" id="GO:0003677">
    <property type="term" value="F:DNA binding"/>
    <property type="evidence" value="ECO:0007669"/>
    <property type="project" value="UniProtKB-KW"/>
</dbReference>
<evidence type="ECO:0000313" key="6">
    <source>
        <dbReference type="Proteomes" id="UP000600139"/>
    </source>
</evidence>
<dbReference type="InterPro" id="IPR004437">
    <property type="entry name" value="ParB/RepB/Spo0J"/>
</dbReference>
<dbReference type="FunFam" id="3.90.1530.30:FF:000001">
    <property type="entry name" value="Chromosome partitioning protein ParB"/>
    <property type="match status" value="1"/>
</dbReference>
<dbReference type="SUPFAM" id="SSF109709">
    <property type="entry name" value="KorB DNA-binding domain-like"/>
    <property type="match status" value="1"/>
</dbReference>
<dbReference type="AlphaFoldDB" id="A0A934RAD5"/>
<dbReference type="Proteomes" id="UP000600139">
    <property type="component" value="Unassembled WGS sequence"/>
</dbReference>
<reference evidence="5" key="1">
    <citation type="submission" date="2021-01" db="EMBL/GenBank/DDBJ databases">
        <title>Modified the classification status of verrucomicrobia.</title>
        <authorList>
            <person name="Feng X."/>
        </authorList>
    </citation>
    <scope>NUCLEOTIDE SEQUENCE</scope>
    <source>
        <strain evidence="5">JCM 18052</strain>
    </source>
</reference>
<keyword evidence="3" id="KW-0238">DNA-binding</keyword>
<dbReference type="EMBL" id="JAENIK010000012">
    <property type="protein sequence ID" value="MBK1817939.1"/>
    <property type="molecule type" value="Genomic_DNA"/>
</dbReference>
<dbReference type="InterPro" id="IPR057240">
    <property type="entry name" value="ParB_dimer_C"/>
</dbReference>
<dbReference type="Pfam" id="PF23552">
    <property type="entry name" value="ParB_C"/>
    <property type="match status" value="1"/>
</dbReference>
<dbReference type="CDD" id="cd16393">
    <property type="entry name" value="SPO0J_N"/>
    <property type="match status" value="1"/>
</dbReference>
<comment type="similarity">
    <text evidence="1">Belongs to the ParB family.</text>
</comment>
<dbReference type="Gene3D" id="1.10.10.2830">
    <property type="match status" value="1"/>
</dbReference>
<dbReference type="PANTHER" id="PTHR33375">
    <property type="entry name" value="CHROMOSOME-PARTITIONING PROTEIN PARB-RELATED"/>
    <property type="match status" value="1"/>
</dbReference>
<dbReference type="Pfam" id="PF02195">
    <property type="entry name" value="ParB_N"/>
    <property type="match status" value="1"/>
</dbReference>
<dbReference type="Gene3D" id="3.90.1530.30">
    <property type="match status" value="1"/>
</dbReference>
<evidence type="ECO:0000313" key="5">
    <source>
        <dbReference type="EMBL" id="MBK1817939.1"/>
    </source>
</evidence>
<organism evidence="5 6">
    <name type="scientific">Luteolibacter yonseiensis</name>
    <dbReference type="NCBI Taxonomy" id="1144680"/>
    <lineage>
        <taxon>Bacteria</taxon>
        <taxon>Pseudomonadati</taxon>
        <taxon>Verrucomicrobiota</taxon>
        <taxon>Verrucomicrobiia</taxon>
        <taxon>Verrucomicrobiales</taxon>
        <taxon>Verrucomicrobiaceae</taxon>
        <taxon>Luteolibacter</taxon>
    </lineage>
</organism>
<protein>
    <submittedName>
        <fullName evidence="5">ParB/RepB/Spo0J family partition protein</fullName>
    </submittedName>
</protein>
<gene>
    <name evidence="5" type="ORF">JIN84_20120</name>
</gene>
<dbReference type="GO" id="GO:0005694">
    <property type="term" value="C:chromosome"/>
    <property type="evidence" value="ECO:0007669"/>
    <property type="project" value="TreeGrafter"/>
</dbReference>
<feature type="domain" description="ParB-like N-terminal" evidence="4">
    <location>
        <begin position="36"/>
        <end position="125"/>
    </location>
</feature>
<dbReference type="InterPro" id="IPR041468">
    <property type="entry name" value="HTH_ParB/Spo0J"/>
</dbReference>
<dbReference type="InterPro" id="IPR050336">
    <property type="entry name" value="Chromosome_partition/occlusion"/>
</dbReference>
<evidence type="ECO:0000259" key="4">
    <source>
        <dbReference type="SMART" id="SM00470"/>
    </source>
</evidence>
<dbReference type="PANTHER" id="PTHR33375:SF1">
    <property type="entry name" value="CHROMOSOME-PARTITIONING PROTEIN PARB-RELATED"/>
    <property type="match status" value="1"/>
</dbReference>
<evidence type="ECO:0000256" key="1">
    <source>
        <dbReference type="ARBA" id="ARBA00006295"/>
    </source>
</evidence>
<dbReference type="NCBIfam" id="TIGR00180">
    <property type="entry name" value="parB_part"/>
    <property type="match status" value="1"/>
</dbReference>
<name>A0A934RAD5_9BACT</name>
<evidence type="ECO:0000256" key="2">
    <source>
        <dbReference type="ARBA" id="ARBA00022829"/>
    </source>
</evidence>
<keyword evidence="2" id="KW-0159">Chromosome partition</keyword>
<dbReference type="SUPFAM" id="SSF110849">
    <property type="entry name" value="ParB/Sulfiredoxin"/>
    <property type="match status" value="1"/>
</dbReference>
<keyword evidence="6" id="KW-1185">Reference proteome</keyword>
<dbReference type="GO" id="GO:0007059">
    <property type="term" value="P:chromosome segregation"/>
    <property type="evidence" value="ECO:0007669"/>
    <property type="project" value="UniProtKB-KW"/>
</dbReference>
<proteinExistence type="inferred from homology"/>
<dbReference type="FunFam" id="1.10.10.2830:FF:000001">
    <property type="entry name" value="Chromosome partitioning protein ParB"/>
    <property type="match status" value="1"/>
</dbReference>
<evidence type="ECO:0000256" key="3">
    <source>
        <dbReference type="ARBA" id="ARBA00023125"/>
    </source>
</evidence>
<sequence>MAKQALGKGLGALIKKSASPAATEAVIAPDDFKRVRDVTLDLIVPSPLQPRTQFVESPLDDLMESIRQHGIIQPLIVRPVNGKLELIAGERRWRASKKLGLATVPVIEREASDRDVLEMALIENLQREDLNPMEEAAGYVRLAEEFTLKQDEIAARVGKSRASVANAMRLLGLHKDVQMLVAQARLTVGHAKAILAIKDQDTQLLVADQVIRKSLTVRATEKLAQSFLNDSPQESGESKKTPAAREVDIHVRAITNRLREHLATHVAIQHSAKKGRIEIEYYGDDDLQRLIELLGLANGD</sequence>
<accession>A0A934RAD5</accession>
<dbReference type="InterPro" id="IPR003115">
    <property type="entry name" value="ParB_N"/>
</dbReference>
<dbReference type="SMART" id="SM00470">
    <property type="entry name" value="ParB"/>
    <property type="match status" value="1"/>
</dbReference>
<comment type="caution">
    <text evidence="5">The sequence shown here is derived from an EMBL/GenBank/DDBJ whole genome shotgun (WGS) entry which is preliminary data.</text>
</comment>